<dbReference type="SMART" id="SM00342">
    <property type="entry name" value="HTH_ARAC"/>
    <property type="match status" value="1"/>
</dbReference>
<feature type="domain" description="HTH araC/xylS-type" evidence="3">
    <location>
        <begin position="13"/>
        <end position="105"/>
    </location>
</feature>
<reference evidence="4 5" key="1">
    <citation type="submission" date="2016-08" db="EMBL/GenBank/DDBJ databases">
        <title>A new outlook on sporulation: Clostridium algidixylanolyticum.</title>
        <authorList>
            <person name="Poppleton D.I."/>
            <person name="Gribaldo S."/>
        </authorList>
    </citation>
    <scope>NUCLEOTIDE SEQUENCE [LARGE SCALE GENOMIC DNA]</scope>
    <source>
        <strain evidence="4 5">SPL73</strain>
    </source>
</reference>
<dbReference type="RefSeq" id="WP_120195803.1">
    <property type="nucleotide sequence ID" value="NZ_MCIA01000007.1"/>
</dbReference>
<dbReference type="OrthoDB" id="9801721at2"/>
<dbReference type="InterPro" id="IPR003607">
    <property type="entry name" value="HD/PDEase_dom"/>
</dbReference>
<name>A0A419T742_9FIRM</name>
<dbReference type="AlphaFoldDB" id="A0A419T742"/>
<dbReference type="GO" id="GO:0008728">
    <property type="term" value="F:GTP diphosphokinase activity"/>
    <property type="evidence" value="ECO:0007669"/>
    <property type="project" value="TreeGrafter"/>
</dbReference>
<evidence type="ECO:0000256" key="1">
    <source>
        <dbReference type="ARBA" id="ARBA00023015"/>
    </source>
</evidence>
<dbReference type="InterPro" id="IPR018060">
    <property type="entry name" value="HTH_AraC"/>
</dbReference>
<evidence type="ECO:0000313" key="5">
    <source>
        <dbReference type="Proteomes" id="UP000284277"/>
    </source>
</evidence>
<dbReference type="Pfam" id="PF12833">
    <property type="entry name" value="HTH_18"/>
    <property type="match status" value="1"/>
</dbReference>
<dbReference type="GO" id="GO:0015969">
    <property type="term" value="P:guanosine tetraphosphate metabolic process"/>
    <property type="evidence" value="ECO:0007669"/>
    <property type="project" value="TreeGrafter"/>
</dbReference>
<dbReference type="SUPFAM" id="SSF46689">
    <property type="entry name" value="Homeodomain-like"/>
    <property type="match status" value="2"/>
</dbReference>
<dbReference type="SMART" id="SM00471">
    <property type="entry name" value="HDc"/>
    <property type="match status" value="1"/>
</dbReference>
<organism evidence="4 5">
    <name type="scientific">Lacrimispora algidixylanolytica</name>
    <dbReference type="NCBI Taxonomy" id="94868"/>
    <lineage>
        <taxon>Bacteria</taxon>
        <taxon>Bacillati</taxon>
        <taxon>Bacillota</taxon>
        <taxon>Clostridia</taxon>
        <taxon>Lachnospirales</taxon>
        <taxon>Lachnospiraceae</taxon>
        <taxon>Lacrimispora</taxon>
    </lineage>
</organism>
<dbReference type="Gene3D" id="1.10.3210.10">
    <property type="entry name" value="Hypothetical protein af1432"/>
    <property type="match status" value="1"/>
</dbReference>
<evidence type="ECO:0000259" key="3">
    <source>
        <dbReference type="PROSITE" id="PS01124"/>
    </source>
</evidence>
<evidence type="ECO:0000256" key="2">
    <source>
        <dbReference type="ARBA" id="ARBA00023163"/>
    </source>
</evidence>
<protein>
    <recommendedName>
        <fullName evidence="3">HTH araC/xylS-type domain-containing protein</fullName>
    </recommendedName>
</protein>
<keyword evidence="5" id="KW-1185">Reference proteome</keyword>
<proteinExistence type="predicted"/>
<dbReference type="EMBL" id="MCIA01000007">
    <property type="protein sequence ID" value="RKD33239.1"/>
    <property type="molecule type" value="Genomic_DNA"/>
</dbReference>
<dbReference type="InterPro" id="IPR009057">
    <property type="entry name" value="Homeodomain-like_sf"/>
</dbReference>
<dbReference type="GO" id="GO:0005886">
    <property type="term" value="C:plasma membrane"/>
    <property type="evidence" value="ECO:0007669"/>
    <property type="project" value="TreeGrafter"/>
</dbReference>
<dbReference type="GO" id="GO:0042594">
    <property type="term" value="P:response to starvation"/>
    <property type="evidence" value="ECO:0007669"/>
    <property type="project" value="TreeGrafter"/>
</dbReference>
<dbReference type="GO" id="GO:0003700">
    <property type="term" value="F:DNA-binding transcription factor activity"/>
    <property type="evidence" value="ECO:0007669"/>
    <property type="project" value="InterPro"/>
</dbReference>
<dbReference type="PANTHER" id="PTHR21262:SF36">
    <property type="entry name" value="BIFUNCTIONAL (P)PPGPP SYNTHASE_HYDROLASE SPOT"/>
    <property type="match status" value="1"/>
</dbReference>
<dbReference type="PROSITE" id="PS01124">
    <property type="entry name" value="HTH_ARAC_FAMILY_2"/>
    <property type="match status" value="1"/>
</dbReference>
<sequence>MKHGEWAVLCTLYINEHLKDDLSVEALSAWAGYSPWYFSRCFKEKVGVSPMEYLKQRRLLAAAGEIAKGYRILDVALDYGWETHGGFAKAFISQFGYSPVLLRAFHIRDVSLKGEAMGLSIKQTELNKKPEELFAILLNILKENGTEYEAEKLRNLYAKASQYHYNQKRYSGEEYITHPINVSIILADMGADFETVCAGLIHDAVDLEVGGRIKDILDAFQEFKKTGKCTDDNGALVALADRLHNMRTIEFVDPSTWKKRAEETVRIFSPLAAKYADLRLRAELDDLSFKHLSS</sequence>
<dbReference type="Proteomes" id="UP000284277">
    <property type="component" value="Unassembled WGS sequence"/>
</dbReference>
<gene>
    <name evidence="4" type="ORF">BET01_14505</name>
</gene>
<dbReference type="GO" id="GO:0043565">
    <property type="term" value="F:sequence-specific DNA binding"/>
    <property type="evidence" value="ECO:0007669"/>
    <property type="project" value="InterPro"/>
</dbReference>
<keyword evidence="1" id="KW-0805">Transcription regulation</keyword>
<dbReference type="PANTHER" id="PTHR21262">
    <property type="entry name" value="GUANOSINE-3',5'-BIS DIPHOSPHATE 3'-PYROPHOSPHOHYDROLASE"/>
    <property type="match status" value="1"/>
</dbReference>
<accession>A0A419T742</accession>
<dbReference type="GO" id="GO:0008893">
    <property type="term" value="F:guanosine-3',5'-bis(diphosphate) 3'-diphosphatase activity"/>
    <property type="evidence" value="ECO:0007669"/>
    <property type="project" value="TreeGrafter"/>
</dbReference>
<comment type="caution">
    <text evidence="4">The sequence shown here is derived from an EMBL/GenBank/DDBJ whole genome shotgun (WGS) entry which is preliminary data.</text>
</comment>
<dbReference type="Gene3D" id="1.10.10.60">
    <property type="entry name" value="Homeodomain-like"/>
    <property type="match status" value="1"/>
</dbReference>
<dbReference type="Pfam" id="PF13328">
    <property type="entry name" value="HD_4"/>
    <property type="match status" value="1"/>
</dbReference>
<evidence type="ECO:0000313" key="4">
    <source>
        <dbReference type="EMBL" id="RKD33239.1"/>
    </source>
</evidence>
<dbReference type="SUPFAM" id="SSF109604">
    <property type="entry name" value="HD-domain/PDEase-like"/>
    <property type="match status" value="1"/>
</dbReference>
<keyword evidence="2" id="KW-0804">Transcription</keyword>